<dbReference type="EMBL" id="KZ679698">
    <property type="protein sequence ID" value="PTB48573.1"/>
    <property type="molecule type" value="Genomic_DNA"/>
</dbReference>
<dbReference type="Proteomes" id="UP000241690">
    <property type="component" value="Unassembled WGS sequence"/>
</dbReference>
<keyword evidence="2" id="KW-1185">Reference proteome</keyword>
<accession>A0A2T3ZV13</accession>
<sequence>MAPSRWRSSQGKFGASNWKDSYALLWHHNDHYTVLSRRIFLTLYDANICSNHFFPLPSQRVGDITDYDRLYWQYALDNTYKAFPDLRRCHGTWKIFHCYIIARVTKSAKTGTRFCITPFTESKFFASPIEPFGDLTGAPWRLPLASFARTRDIMSGMVPYSAEPITVSTPLKQRLLREGVQGGKIEVRPLKRA</sequence>
<evidence type="ECO:0000313" key="1">
    <source>
        <dbReference type="EMBL" id="PTB48573.1"/>
    </source>
</evidence>
<dbReference type="RefSeq" id="XP_024768250.1">
    <property type="nucleotide sequence ID" value="XM_024916489.1"/>
</dbReference>
<reference evidence="1 2" key="1">
    <citation type="submission" date="2016-07" db="EMBL/GenBank/DDBJ databases">
        <title>Multiple horizontal gene transfer events from other fungi enriched the ability of initially mycotrophic Trichoderma (Ascomycota) to feed on dead plant biomass.</title>
        <authorList>
            <consortium name="DOE Joint Genome Institute"/>
            <person name="Aerts A."/>
            <person name="Atanasova L."/>
            <person name="Chenthamara K."/>
            <person name="Zhang J."/>
            <person name="Grujic M."/>
            <person name="Henrissat B."/>
            <person name="Kuo A."/>
            <person name="Salamov A."/>
            <person name="Lipzen A."/>
            <person name="Labutti K."/>
            <person name="Barry K."/>
            <person name="Miao Y."/>
            <person name="Rahimi M.J."/>
            <person name="Shen Q."/>
            <person name="Grigoriev I.V."/>
            <person name="Kubicek C.P."/>
            <person name="Druzhinina I.S."/>
        </authorList>
    </citation>
    <scope>NUCLEOTIDE SEQUENCE [LARGE SCALE GENOMIC DNA]</scope>
    <source>
        <strain evidence="1 2">CBS 226.95</strain>
    </source>
</reference>
<dbReference type="GeneID" id="36625058"/>
<evidence type="ECO:0000313" key="2">
    <source>
        <dbReference type="Proteomes" id="UP000241690"/>
    </source>
</evidence>
<organism evidence="1 2">
    <name type="scientific">Trichoderma harzianum CBS 226.95</name>
    <dbReference type="NCBI Taxonomy" id="983964"/>
    <lineage>
        <taxon>Eukaryota</taxon>
        <taxon>Fungi</taxon>
        <taxon>Dikarya</taxon>
        <taxon>Ascomycota</taxon>
        <taxon>Pezizomycotina</taxon>
        <taxon>Sordariomycetes</taxon>
        <taxon>Hypocreomycetidae</taxon>
        <taxon>Hypocreales</taxon>
        <taxon>Hypocreaceae</taxon>
        <taxon>Trichoderma</taxon>
    </lineage>
</organism>
<protein>
    <submittedName>
        <fullName evidence="1">Uncharacterized protein</fullName>
    </submittedName>
</protein>
<gene>
    <name evidence="1" type="ORF">M431DRAFT_487564</name>
</gene>
<name>A0A2T3ZV13_TRIHA</name>
<dbReference type="AlphaFoldDB" id="A0A2T3ZV13"/>
<proteinExistence type="predicted"/>